<dbReference type="GO" id="GO:0016705">
    <property type="term" value="F:oxidoreductase activity, acting on paired donors, with incorporation or reduction of molecular oxygen"/>
    <property type="evidence" value="ECO:0007669"/>
    <property type="project" value="InterPro"/>
</dbReference>
<dbReference type="EMBL" id="KN831797">
    <property type="protein sequence ID" value="KIM37470.1"/>
    <property type="molecule type" value="Genomic_DNA"/>
</dbReference>
<dbReference type="Pfam" id="PF00067">
    <property type="entry name" value="p450"/>
    <property type="match status" value="1"/>
</dbReference>
<dbReference type="GO" id="GO:0004497">
    <property type="term" value="F:monooxygenase activity"/>
    <property type="evidence" value="ECO:0007669"/>
    <property type="project" value="InterPro"/>
</dbReference>
<protein>
    <recommendedName>
        <fullName evidence="4">Cytochrome P450</fullName>
    </recommendedName>
</protein>
<dbReference type="GO" id="GO:0005506">
    <property type="term" value="F:iron ion binding"/>
    <property type="evidence" value="ECO:0007669"/>
    <property type="project" value="InterPro"/>
</dbReference>
<dbReference type="InterPro" id="IPR001128">
    <property type="entry name" value="Cyt_P450"/>
</dbReference>
<dbReference type="SUPFAM" id="SSF48264">
    <property type="entry name" value="Cytochrome P450"/>
    <property type="match status" value="1"/>
</dbReference>
<dbReference type="PANTHER" id="PTHR24291">
    <property type="entry name" value="CYTOCHROME P450 FAMILY 4"/>
    <property type="match status" value="1"/>
</dbReference>
<dbReference type="AlphaFoldDB" id="A0A0C3BL78"/>
<name>A0A0C3BL78_HEBCY</name>
<dbReference type="InterPro" id="IPR050196">
    <property type="entry name" value="Cytochrome_P450_Monoox"/>
</dbReference>
<dbReference type="Proteomes" id="UP000053424">
    <property type="component" value="Unassembled WGS sequence"/>
</dbReference>
<evidence type="ECO:0008006" key="4">
    <source>
        <dbReference type="Google" id="ProtNLM"/>
    </source>
</evidence>
<dbReference type="GO" id="GO:0020037">
    <property type="term" value="F:heme binding"/>
    <property type="evidence" value="ECO:0007669"/>
    <property type="project" value="InterPro"/>
</dbReference>
<dbReference type="OrthoDB" id="10029320at2759"/>
<reference evidence="3" key="2">
    <citation type="submission" date="2015-01" db="EMBL/GenBank/DDBJ databases">
        <title>Evolutionary Origins and Diversification of the Mycorrhizal Mutualists.</title>
        <authorList>
            <consortium name="DOE Joint Genome Institute"/>
            <consortium name="Mycorrhizal Genomics Consortium"/>
            <person name="Kohler A."/>
            <person name="Kuo A."/>
            <person name="Nagy L.G."/>
            <person name="Floudas D."/>
            <person name="Copeland A."/>
            <person name="Barry K.W."/>
            <person name="Cichocki N."/>
            <person name="Veneault-Fourrey C."/>
            <person name="LaButti K."/>
            <person name="Lindquist E.A."/>
            <person name="Lipzen A."/>
            <person name="Lundell T."/>
            <person name="Morin E."/>
            <person name="Murat C."/>
            <person name="Riley R."/>
            <person name="Ohm R."/>
            <person name="Sun H."/>
            <person name="Tunlid A."/>
            <person name="Henrissat B."/>
            <person name="Grigoriev I.V."/>
            <person name="Hibbett D.S."/>
            <person name="Martin F."/>
        </authorList>
    </citation>
    <scope>NUCLEOTIDE SEQUENCE [LARGE SCALE GENOMIC DNA]</scope>
    <source>
        <strain evidence="3">h7</strain>
    </source>
</reference>
<keyword evidence="3" id="KW-1185">Reference proteome</keyword>
<sequence>TLWLLAKDSESQQKLRAEVTPIFAENPRPGYRALKDLQWLDCVVQESLRLMPPVPMTFRQAAKTDYIDGVLVPKGTLLYIPIRVINTWKEVWVENAEEYIKTH</sequence>
<dbReference type="Gene3D" id="1.10.630.10">
    <property type="entry name" value="Cytochrome P450"/>
    <property type="match status" value="1"/>
</dbReference>
<evidence type="ECO:0000256" key="1">
    <source>
        <dbReference type="ARBA" id="ARBA00010617"/>
    </source>
</evidence>
<dbReference type="STRING" id="686832.A0A0C3BL78"/>
<dbReference type="InterPro" id="IPR036396">
    <property type="entry name" value="Cyt_P450_sf"/>
</dbReference>
<proteinExistence type="inferred from homology"/>
<evidence type="ECO:0000313" key="2">
    <source>
        <dbReference type="EMBL" id="KIM37470.1"/>
    </source>
</evidence>
<comment type="similarity">
    <text evidence="1">Belongs to the cytochrome P450 family.</text>
</comment>
<evidence type="ECO:0000313" key="3">
    <source>
        <dbReference type="Proteomes" id="UP000053424"/>
    </source>
</evidence>
<feature type="non-terminal residue" evidence="2">
    <location>
        <position position="103"/>
    </location>
</feature>
<organism evidence="2 3">
    <name type="scientific">Hebeloma cylindrosporum</name>
    <dbReference type="NCBI Taxonomy" id="76867"/>
    <lineage>
        <taxon>Eukaryota</taxon>
        <taxon>Fungi</taxon>
        <taxon>Dikarya</taxon>
        <taxon>Basidiomycota</taxon>
        <taxon>Agaricomycotina</taxon>
        <taxon>Agaricomycetes</taxon>
        <taxon>Agaricomycetidae</taxon>
        <taxon>Agaricales</taxon>
        <taxon>Agaricineae</taxon>
        <taxon>Hymenogastraceae</taxon>
        <taxon>Hebeloma</taxon>
    </lineage>
</organism>
<gene>
    <name evidence="2" type="ORF">M413DRAFT_77217</name>
</gene>
<reference evidence="2 3" key="1">
    <citation type="submission" date="2014-04" db="EMBL/GenBank/DDBJ databases">
        <authorList>
            <consortium name="DOE Joint Genome Institute"/>
            <person name="Kuo A."/>
            <person name="Gay G."/>
            <person name="Dore J."/>
            <person name="Kohler A."/>
            <person name="Nagy L.G."/>
            <person name="Floudas D."/>
            <person name="Copeland A."/>
            <person name="Barry K.W."/>
            <person name="Cichocki N."/>
            <person name="Veneault-Fourrey C."/>
            <person name="LaButti K."/>
            <person name="Lindquist E.A."/>
            <person name="Lipzen A."/>
            <person name="Lundell T."/>
            <person name="Morin E."/>
            <person name="Murat C."/>
            <person name="Sun H."/>
            <person name="Tunlid A."/>
            <person name="Henrissat B."/>
            <person name="Grigoriev I.V."/>
            <person name="Hibbett D.S."/>
            <person name="Martin F."/>
            <person name="Nordberg H.P."/>
            <person name="Cantor M.N."/>
            <person name="Hua S.X."/>
        </authorList>
    </citation>
    <scope>NUCLEOTIDE SEQUENCE [LARGE SCALE GENOMIC DNA]</scope>
    <source>
        <strain evidence="3">h7</strain>
    </source>
</reference>
<accession>A0A0C3BL78</accession>
<dbReference type="HOGENOM" id="CLU_2270107_0_0_1"/>
<dbReference type="PANTHER" id="PTHR24291:SF175">
    <property type="entry name" value="CYTOCHROME P450"/>
    <property type="match status" value="1"/>
</dbReference>